<proteinExistence type="predicted"/>
<dbReference type="EMBL" id="WMBT01000001">
    <property type="protein sequence ID" value="MTD99269.1"/>
    <property type="molecule type" value="Genomic_DNA"/>
</dbReference>
<protein>
    <submittedName>
        <fullName evidence="1">Uncharacterized protein</fullName>
    </submittedName>
</protein>
<keyword evidence="2" id="KW-1185">Reference proteome</keyword>
<dbReference type="AlphaFoldDB" id="A0A6L6HM15"/>
<dbReference type="RefSeq" id="WP_154763334.1">
    <property type="nucleotide sequence ID" value="NZ_WMBT01000001.1"/>
</dbReference>
<comment type="caution">
    <text evidence="1">The sequence shown here is derived from an EMBL/GenBank/DDBJ whole genome shotgun (WGS) entry which is preliminary data.</text>
</comment>
<accession>A0A6L6HM15</accession>
<name>A0A6L6HM15_9RHOB</name>
<organism evidence="1 2">
    <name type="scientific">Paracoccus lichenicola</name>
    <dbReference type="NCBI Taxonomy" id="2665644"/>
    <lineage>
        <taxon>Bacteria</taxon>
        <taxon>Pseudomonadati</taxon>
        <taxon>Pseudomonadota</taxon>
        <taxon>Alphaproteobacteria</taxon>
        <taxon>Rhodobacterales</taxon>
        <taxon>Paracoccaceae</taxon>
        <taxon>Paracoccus</taxon>
    </lineage>
</organism>
<evidence type="ECO:0000313" key="1">
    <source>
        <dbReference type="EMBL" id="MTD99269.1"/>
    </source>
</evidence>
<dbReference type="Proteomes" id="UP000481417">
    <property type="component" value="Unassembled WGS sequence"/>
</dbReference>
<evidence type="ECO:0000313" key="2">
    <source>
        <dbReference type="Proteomes" id="UP000481417"/>
    </source>
</evidence>
<sequence>MTREEKEKHFEEIMELLDETEKSVLLYTIVTVTNTKSKGWRTRRINDFTRWLDERRNTPIAEKVA</sequence>
<gene>
    <name evidence="1" type="ORF">GIY56_03090</name>
</gene>
<reference evidence="1 2" key="1">
    <citation type="submission" date="2019-11" db="EMBL/GenBank/DDBJ databases">
        <authorList>
            <person name="Lang L."/>
        </authorList>
    </citation>
    <scope>NUCLEOTIDE SEQUENCE [LARGE SCALE GENOMIC DNA]</scope>
    <source>
        <strain evidence="1 2">YIM 132242</strain>
    </source>
</reference>